<evidence type="ECO:0000259" key="3">
    <source>
        <dbReference type="Pfam" id="PF13427"/>
    </source>
</evidence>
<evidence type="ECO:0000256" key="1">
    <source>
        <dbReference type="ARBA" id="ARBA00022679"/>
    </source>
</evidence>
<dbReference type="InterPro" id="IPR025184">
    <property type="entry name" value="AadA_C"/>
</dbReference>
<dbReference type="EMBL" id="BOQP01000011">
    <property type="protein sequence ID" value="GIM71853.1"/>
    <property type="molecule type" value="Genomic_DNA"/>
</dbReference>
<dbReference type="CDD" id="cd05403">
    <property type="entry name" value="NT_KNTase_like"/>
    <property type="match status" value="1"/>
</dbReference>
<dbReference type="Pfam" id="PF13427">
    <property type="entry name" value="AadA_C"/>
    <property type="match status" value="1"/>
</dbReference>
<proteinExistence type="predicted"/>
<dbReference type="InterPro" id="IPR043519">
    <property type="entry name" value="NT_sf"/>
</dbReference>
<reference evidence="4" key="1">
    <citation type="submission" date="2021-03" db="EMBL/GenBank/DDBJ databases">
        <title>Whole genome shotgun sequence of Actinoplanes consettensis NBRC 14913.</title>
        <authorList>
            <person name="Komaki H."/>
            <person name="Tamura T."/>
        </authorList>
    </citation>
    <scope>NUCLEOTIDE SEQUENCE</scope>
    <source>
        <strain evidence="4">NBRC 14913</strain>
    </source>
</reference>
<keyword evidence="5" id="KW-1185">Reference proteome</keyword>
<evidence type="ECO:0000313" key="5">
    <source>
        <dbReference type="Proteomes" id="UP000680865"/>
    </source>
</evidence>
<feature type="domain" description="Polymerase nucleotidyl transferase" evidence="2">
    <location>
        <begin position="49"/>
        <end position="88"/>
    </location>
</feature>
<dbReference type="AlphaFoldDB" id="A0A919SJK2"/>
<dbReference type="SUPFAM" id="SSF81301">
    <property type="entry name" value="Nucleotidyltransferase"/>
    <property type="match status" value="1"/>
</dbReference>
<dbReference type="InterPro" id="IPR002934">
    <property type="entry name" value="Polymerase_NTP_transf_dom"/>
</dbReference>
<evidence type="ECO:0000313" key="4">
    <source>
        <dbReference type="EMBL" id="GIM71853.1"/>
    </source>
</evidence>
<gene>
    <name evidence="4" type="ORF">Aco04nite_27390</name>
</gene>
<dbReference type="Proteomes" id="UP000680865">
    <property type="component" value="Unassembled WGS sequence"/>
</dbReference>
<keyword evidence="1" id="KW-0808">Transferase</keyword>
<organism evidence="4 5">
    <name type="scientific">Winogradskya consettensis</name>
    <dbReference type="NCBI Taxonomy" id="113560"/>
    <lineage>
        <taxon>Bacteria</taxon>
        <taxon>Bacillati</taxon>
        <taxon>Actinomycetota</taxon>
        <taxon>Actinomycetes</taxon>
        <taxon>Micromonosporales</taxon>
        <taxon>Micromonosporaceae</taxon>
        <taxon>Winogradskya</taxon>
    </lineage>
</organism>
<evidence type="ECO:0000259" key="2">
    <source>
        <dbReference type="Pfam" id="PF01909"/>
    </source>
</evidence>
<accession>A0A919SJK2</accession>
<protein>
    <recommendedName>
        <fullName evidence="6">Nucleotidyltransferase</fullName>
    </recommendedName>
</protein>
<name>A0A919SJK2_9ACTN</name>
<dbReference type="Pfam" id="PF01909">
    <property type="entry name" value="NTP_transf_2"/>
    <property type="match status" value="1"/>
</dbReference>
<evidence type="ECO:0008006" key="6">
    <source>
        <dbReference type="Google" id="ProtNLM"/>
    </source>
</evidence>
<comment type="caution">
    <text evidence="4">The sequence shown here is derived from an EMBL/GenBank/DDBJ whole genome shotgun (WGS) entry which is preliminary data.</text>
</comment>
<dbReference type="GO" id="GO:0016779">
    <property type="term" value="F:nucleotidyltransferase activity"/>
    <property type="evidence" value="ECO:0007669"/>
    <property type="project" value="InterPro"/>
</dbReference>
<sequence>MNPLTAGRRRVWWTGADTVAAVGADLDDDVAGTCAEYLALADSYEPGLVRGLYLQGSLALGDYHPGTSDIDFVAVVSRPPQLRALEAIHADLRRTRGATFFDGLYVNEGDLARDPDGLPDGPAVHEWRVDPASRFERNLVTWHVLHQGGTAVRGPADLDIHTDWPALAEQTRANLAGYWTGWRARTALGLAGVGEWNTCWSVLGVARLRHTLAAGRVTSKSEAAGFALETYEERWHRVIREALRIRRGEGRSLYRNPVRRHADVVGFMTRVLRSEEAAGTAAEQ</sequence>
<feature type="domain" description="Adenylyltransferase AadA C-terminal" evidence="3">
    <location>
        <begin position="195"/>
        <end position="255"/>
    </location>
</feature>